<protein>
    <recommendedName>
        <fullName evidence="3">BD-FAE-like domain-containing protein</fullName>
    </recommendedName>
</protein>
<dbReference type="Pfam" id="PF20434">
    <property type="entry name" value="BD-FAE"/>
    <property type="match status" value="1"/>
</dbReference>
<accession>A0A0K1JGV7</accession>
<dbReference type="PANTHER" id="PTHR48081:SF33">
    <property type="entry name" value="KYNURENINE FORMAMIDASE"/>
    <property type="match status" value="1"/>
</dbReference>
<keyword evidence="2" id="KW-1133">Transmembrane helix</keyword>
<keyword evidence="1" id="KW-0378">Hydrolase</keyword>
<evidence type="ECO:0000256" key="1">
    <source>
        <dbReference type="ARBA" id="ARBA00022801"/>
    </source>
</evidence>
<keyword evidence="5" id="KW-1185">Reference proteome</keyword>
<evidence type="ECO:0000313" key="4">
    <source>
        <dbReference type="EMBL" id="AKU15820.1"/>
    </source>
</evidence>
<reference evidence="4 5" key="1">
    <citation type="submission" date="2015-03" db="EMBL/GenBank/DDBJ databases">
        <title>Luteipulveratus halotolerans sp. nov., a novel actinobacterium (Dermacoccaceae) from Sarawak, Malaysia.</title>
        <authorList>
            <person name="Juboi H."/>
            <person name="Basik A."/>
            <person name="Shamsul S.S."/>
            <person name="Arnold P."/>
            <person name="Schmitt E.K."/>
            <person name="Sanglier J.-J."/>
            <person name="Yeo T."/>
        </authorList>
    </citation>
    <scope>NUCLEOTIDE SEQUENCE [LARGE SCALE GENOMIC DNA]</scope>
    <source>
        <strain evidence="4 5">MN07-A0370</strain>
    </source>
</reference>
<organism evidence="4 5">
    <name type="scientific">Luteipulveratus mongoliensis</name>
    <dbReference type="NCBI Taxonomy" id="571913"/>
    <lineage>
        <taxon>Bacteria</taxon>
        <taxon>Bacillati</taxon>
        <taxon>Actinomycetota</taxon>
        <taxon>Actinomycetes</taxon>
        <taxon>Micrococcales</taxon>
        <taxon>Dermacoccaceae</taxon>
        <taxon>Luteipulveratus</taxon>
    </lineage>
</organism>
<dbReference type="InterPro" id="IPR050300">
    <property type="entry name" value="GDXG_lipolytic_enzyme"/>
</dbReference>
<dbReference type="InterPro" id="IPR049492">
    <property type="entry name" value="BD-FAE-like_dom"/>
</dbReference>
<dbReference type="EMBL" id="CP011112">
    <property type="protein sequence ID" value="AKU15820.1"/>
    <property type="molecule type" value="Genomic_DNA"/>
</dbReference>
<keyword evidence="2" id="KW-0812">Transmembrane</keyword>
<evidence type="ECO:0000256" key="2">
    <source>
        <dbReference type="SAM" id="Phobius"/>
    </source>
</evidence>
<dbReference type="Proteomes" id="UP000066480">
    <property type="component" value="Chromosome"/>
</dbReference>
<evidence type="ECO:0000259" key="3">
    <source>
        <dbReference type="Pfam" id="PF20434"/>
    </source>
</evidence>
<dbReference type="Gene3D" id="3.40.50.1820">
    <property type="entry name" value="alpha/beta hydrolase"/>
    <property type="match status" value="1"/>
</dbReference>
<dbReference type="GO" id="GO:0016787">
    <property type="term" value="F:hydrolase activity"/>
    <property type="evidence" value="ECO:0007669"/>
    <property type="project" value="UniProtKB-KW"/>
</dbReference>
<dbReference type="PANTHER" id="PTHR48081">
    <property type="entry name" value="AB HYDROLASE SUPERFAMILY PROTEIN C4A8.06C"/>
    <property type="match status" value="1"/>
</dbReference>
<feature type="transmembrane region" description="Helical" evidence="2">
    <location>
        <begin position="43"/>
        <end position="60"/>
    </location>
</feature>
<sequence>MGIGYLITTLLSTFLTAAAVAPVRRTWALGQLSWRLGMQVNELPFLLGVWVLLSTGLAQAEGDVRTPIGAVGLVLAALTLVGLCIVVRRSLAAAPAVAEALRVGLGEDARSRGRRSWAPILLAPLPFRPRSVSIRRDISYDAEHPENVLDIYSSRTPVSGTPTLVYFHGGGYLSGRKSREARPLLTRLAGQGWVCATVDYRLSRTAPYPAALVDAKRAVAWMREHASTYGIDPGTVFVAGSSAGAHLAAMVALSPGAADLQPGFETADTQVAGAICLYGFYDTPTWIDREPGAPSSPLELVSVSAPPFFVAHGDRDSFVPVEDAREFVRCLRAVSSSPVVYAELPGGQHTFDLYHSLRLEAAVDGAEAFTSWVRDRSGEIRSAADRGLA</sequence>
<proteinExistence type="predicted"/>
<dbReference type="InterPro" id="IPR029058">
    <property type="entry name" value="AB_hydrolase_fold"/>
</dbReference>
<name>A0A0K1JGV7_9MICO</name>
<dbReference type="KEGG" id="lmoi:VV02_08065"/>
<feature type="domain" description="BD-FAE-like" evidence="3">
    <location>
        <begin position="149"/>
        <end position="283"/>
    </location>
</feature>
<gene>
    <name evidence="4" type="ORF">VV02_08065</name>
</gene>
<dbReference type="AlphaFoldDB" id="A0A0K1JGV7"/>
<dbReference type="RefSeq" id="WP_218917377.1">
    <property type="nucleotide sequence ID" value="NZ_CP011112.1"/>
</dbReference>
<keyword evidence="2" id="KW-0472">Membrane</keyword>
<dbReference type="STRING" id="571913.VV02_08065"/>
<evidence type="ECO:0000313" key="5">
    <source>
        <dbReference type="Proteomes" id="UP000066480"/>
    </source>
</evidence>
<dbReference type="SUPFAM" id="SSF53474">
    <property type="entry name" value="alpha/beta-Hydrolases"/>
    <property type="match status" value="1"/>
</dbReference>
<feature type="transmembrane region" description="Helical" evidence="2">
    <location>
        <begin position="67"/>
        <end position="88"/>
    </location>
</feature>